<accession>A0A1J0VWY5</accession>
<name>A0A1J0VWY5_9NOCA</name>
<keyword evidence="2" id="KW-1185">Reference proteome</keyword>
<evidence type="ECO:0000313" key="2">
    <source>
        <dbReference type="Proteomes" id="UP000183810"/>
    </source>
</evidence>
<dbReference type="EMBL" id="CP018082">
    <property type="protein sequence ID" value="APE36525.1"/>
    <property type="molecule type" value="Genomic_DNA"/>
</dbReference>
<dbReference type="KEGG" id="nsl:BOX37_24260"/>
<protein>
    <submittedName>
        <fullName evidence="1">Uncharacterized protein</fullName>
    </submittedName>
</protein>
<dbReference type="AlphaFoldDB" id="A0A1J0VWY5"/>
<sequence>MCDGCFDGFQGVHIDNYRSGRDCAVLGMGRINSGGGAVLRRRRVFGAHQWPQCVLQRDGFGGRTRPLVR</sequence>
<evidence type="ECO:0000313" key="1">
    <source>
        <dbReference type="EMBL" id="APE36525.1"/>
    </source>
</evidence>
<organism evidence="1 2">
    <name type="scientific">Nocardia mangyaensis</name>
    <dbReference type="NCBI Taxonomy" id="2213200"/>
    <lineage>
        <taxon>Bacteria</taxon>
        <taxon>Bacillati</taxon>
        <taxon>Actinomycetota</taxon>
        <taxon>Actinomycetes</taxon>
        <taxon>Mycobacteriales</taxon>
        <taxon>Nocardiaceae</taxon>
        <taxon>Nocardia</taxon>
    </lineage>
</organism>
<gene>
    <name evidence="1" type="ORF">BOX37_24260</name>
</gene>
<dbReference type="Proteomes" id="UP000183810">
    <property type="component" value="Chromosome"/>
</dbReference>
<proteinExistence type="predicted"/>
<reference evidence="1" key="1">
    <citation type="submission" date="2016-11" db="EMBL/GenBank/DDBJ databases">
        <authorList>
            <person name="Jaros S."/>
            <person name="Januszkiewicz K."/>
            <person name="Wedrychowicz H."/>
        </authorList>
    </citation>
    <scope>NUCLEOTIDE SEQUENCE [LARGE SCALE GENOMIC DNA]</scope>
    <source>
        <strain evidence="1">Y48</strain>
    </source>
</reference>